<accession>A0A7S3N097</accession>
<proteinExistence type="predicted"/>
<reference evidence="2" key="1">
    <citation type="submission" date="2021-01" db="EMBL/GenBank/DDBJ databases">
        <authorList>
            <person name="Corre E."/>
            <person name="Pelletier E."/>
            <person name="Niang G."/>
            <person name="Scheremetjew M."/>
            <person name="Finn R."/>
            <person name="Kale V."/>
            <person name="Holt S."/>
            <person name="Cochrane G."/>
            <person name="Meng A."/>
            <person name="Brown T."/>
            <person name="Cohen L."/>
        </authorList>
    </citation>
    <scope>NUCLEOTIDE SEQUENCE</scope>
    <source>
        <strain evidence="2">S3</strain>
    </source>
</reference>
<feature type="compositionally biased region" description="Basic and acidic residues" evidence="1">
    <location>
        <begin position="180"/>
        <end position="190"/>
    </location>
</feature>
<feature type="region of interest" description="Disordered" evidence="1">
    <location>
        <begin position="119"/>
        <end position="326"/>
    </location>
</feature>
<feature type="compositionally biased region" description="Basic residues" evidence="1">
    <location>
        <begin position="280"/>
        <end position="290"/>
    </location>
</feature>
<evidence type="ECO:0000256" key="1">
    <source>
        <dbReference type="SAM" id="MobiDB-lite"/>
    </source>
</evidence>
<feature type="region of interest" description="Disordered" evidence="1">
    <location>
        <begin position="1"/>
        <end position="66"/>
    </location>
</feature>
<feature type="compositionally biased region" description="Low complexity" evidence="1">
    <location>
        <begin position="1"/>
        <end position="10"/>
    </location>
</feature>
<name>A0A7S3N097_9SPIT</name>
<gene>
    <name evidence="2" type="ORF">SINC0208_LOCUS15079</name>
</gene>
<dbReference type="EMBL" id="HBIH01037587">
    <property type="protein sequence ID" value="CAE0334440.1"/>
    <property type="molecule type" value="Transcribed_RNA"/>
</dbReference>
<feature type="compositionally biased region" description="Basic and acidic residues" evidence="1">
    <location>
        <begin position="148"/>
        <end position="164"/>
    </location>
</feature>
<feature type="compositionally biased region" description="Basic and acidic residues" evidence="1">
    <location>
        <begin position="17"/>
        <end position="51"/>
    </location>
</feature>
<feature type="compositionally biased region" description="Acidic residues" evidence="1">
    <location>
        <begin position="135"/>
        <end position="147"/>
    </location>
</feature>
<feature type="compositionally biased region" description="Basic and acidic residues" evidence="1">
    <location>
        <begin position="230"/>
        <end position="246"/>
    </location>
</feature>
<feature type="compositionally biased region" description="Gly residues" evidence="1">
    <location>
        <begin position="316"/>
        <end position="326"/>
    </location>
</feature>
<protein>
    <submittedName>
        <fullName evidence="2">Uncharacterized protein</fullName>
    </submittedName>
</protein>
<sequence>MSKNLKAFLNKNKKKPAKENETKQKESEETKVQDEVHKVEEKVDVVKKDESSDSEVDDQDLDNHQYGKIVENKDVAGADEDGDLKKGFGYDDTVVSGPTKKVAEKEKKKTGDISFNFKGAKPSFNRKPKGKFAEDFSEGLNDMDDDGQIVKRAPEKRSHAEGGREFVNLGSSAKQGGPWEEPKEQKESKGPRKPTFTGRMNLKGAGEPSSNSQAEGVTKSYGFSVTYKPNKTEEEKGEEGKNEKREQKKQRQQNNEKGVAFNDFVQKEGQPTDDDGFQVVRRKDRKKPTHKQADSDSEEKEGEGFKITRGEKRGGFRGGRGGAFRS</sequence>
<feature type="compositionally biased region" description="Basic and acidic residues" evidence="1">
    <location>
        <begin position="302"/>
        <end position="314"/>
    </location>
</feature>
<evidence type="ECO:0000313" key="2">
    <source>
        <dbReference type="EMBL" id="CAE0334440.1"/>
    </source>
</evidence>
<feature type="compositionally biased region" description="Polar residues" evidence="1">
    <location>
        <begin position="208"/>
        <end position="229"/>
    </location>
</feature>
<organism evidence="2">
    <name type="scientific">Strombidium inclinatum</name>
    <dbReference type="NCBI Taxonomy" id="197538"/>
    <lineage>
        <taxon>Eukaryota</taxon>
        <taxon>Sar</taxon>
        <taxon>Alveolata</taxon>
        <taxon>Ciliophora</taxon>
        <taxon>Intramacronucleata</taxon>
        <taxon>Spirotrichea</taxon>
        <taxon>Oligotrichia</taxon>
        <taxon>Strombidiidae</taxon>
        <taxon>Strombidium</taxon>
    </lineage>
</organism>
<dbReference type="AlphaFoldDB" id="A0A7S3N097"/>